<comment type="caution">
    <text evidence="1">The sequence shown here is derived from an EMBL/GenBank/DDBJ whole genome shotgun (WGS) entry which is preliminary data.</text>
</comment>
<keyword evidence="2" id="KW-1185">Reference proteome</keyword>
<dbReference type="Proteomes" id="UP001060085">
    <property type="component" value="Linkage Group LG07"/>
</dbReference>
<proteinExistence type="predicted"/>
<evidence type="ECO:0000313" key="1">
    <source>
        <dbReference type="EMBL" id="KAI5653513.1"/>
    </source>
</evidence>
<accession>A0ACC0A2A0</accession>
<sequence>MSNLGKSDRWNLKKRSPVQRPGAFWVAGSRGWNCERSPSPMVRPGVREGDDDLGPMTDRTDWIEGRAVTASSRGARGRHSISDIPSTSTPIEPNYYMPWFLPRTHLRIQNPDKLSCGVQLPMAAPITRHVLLEMISRELDCDDIDDAMKLGRAFDMIKKYHLTRGKT</sequence>
<organism evidence="1 2">
    <name type="scientific">Catharanthus roseus</name>
    <name type="common">Madagascar periwinkle</name>
    <name type="synonym">Vinca rosea</name>
    <dbReference type="NCBI Taxonomy" id="4058"/>
    <lineage>
        <taxon>Eukaryota</taxon>
        <taxon>Viridiplantae</taxon>
        <taxon>Streptophyta</taxon>
        <taxon>Embryophyta</taxon>
        <taxon>Tracheophyta</taxon>
        <taxon>Spermatophyta</taxon>
        <taxon>Magnoliopsida</taxon>
        <taxon>eudicotyledons</taxon>
        <taxon>Gunneridae</taxon>
        <taxon>Pentapetalae</taxon>
        <taxon>asterids</taxon>
        <taxon>lamiids</taxon>
        <taxon>Gentianales</taxon>
        <taxon>Apocynaceae</taxon>
        <taxon>Rauvolfioideae</taxon>
        <taxon>Vinceae</taxon>
        <taxon>Catharanthinae</taxon>
        <taxon>Catharanthus</taxon>
    </lineage>
</organism>
<evidence type="ECO:0000313" key="2">
    <source>
        <dbReference type="Proteomes" id="UP001060085"/>
    </source>
</evidence>
<gene>
    <name evidence="1" type="ORF">M9H77_30700</name>
</gene>
<name>A0ACC0A2A0_CATRO</name>
<dbReference type="EMBL" id="CM044707">
    <property type="protein sequence ID" value="KAI5653513.1"/>
    <property type="molecule type" value="Genomic_DNA"/>
</dbReference>
<protein>
    <submittedName>
        <fullName evidence="1">Uncharacterized protein</fullName>
    </submittedName>
</protein>
<reference evidence="2" key="1">
    <citation type="journal article" date="2023" name="Nat. Plants">
        <title>Single-cell RNA sequencing provides a high-resolution roadmap for understanding the multicellular compartmentation of specialized metabolism.</title>
        <authorList>
            <person name="Sun S."/>
            <person name="Shen X."/>
            <person name="Li Y."/>
            <person name="Li Y."/>
            <person name="Wang S."/>
            <person name="Li R."/>
            <person name="Zhang H."/>
            <person name="Shen G."/>
            <person name="Guo B."/>
            <person name="Wei J."/>
            <person name="Xu J."/>
            <person name="St-Pierre B."/>
            <person name="Chen S."/>
            <person name="Sun C."/>
        </authorList>
    </citation>
    <scope>NUCLEOTIDE SEQUENCE [LARGE SCALE GENOMIC DNA]</scope>
</reference>